<evidence type="ECO:0000256" key="3">
    <source>
        <dbReference type="ARBA" id="ARBA00022989"/>
    </source>
</evidence>
<feature type="transmembrane region" description="Helical" evidence="6">
    <location>
        <begin position="374"/>
        <end position="396"/>
    </location>
</feature>
<keyword evidence="3 6" id="KW-1133">Transmembrane helix</keyword>
<proteinExistence type="predicted"/>
<dbReference type="Pfam" id="PF00001">
    <property type="entry name" value="7tm_1"/>
    <property type="match status" value="1"/>
</dbReference>
<sequence length="539" mass="60419">MEIVEAGESGNGTLFWQNDTLAPIGEPLRKGLIAVTVVSLVSFVSAGSLFTYILYKALVDFRQCRRRQRQLRERPDETRSEISLDLSLSLPIQRQIEGSPDNLIVARNNSTRSNNTTTTTTNNDNSHRATEASQTATAPICRGCQPYRNPFPFLILSILGAECNTALGFSLNLSWVLRNGIIVGTPACALQGWLNSMGILTSSISFMFMATCNYLAIVWGFRPQNKNIFLCNMLAWVFSIALVCGAIISTKNGEEFGGWYVRANAWCWVNPKYATERLWSCWAWVLFSIPYTCLLYALIFWKIYRQKPCRQLSGRVTFAGGATSNLPSGYHPAFFIYPFVYVVCTIPLAVVRLSQSMSGSGDGKQRDTDGYYCFAALMVASNGLWNTILWLTTMFISTPEDIQQAGLGTFAFMRTPEWRKFGNMVWISGPMSKGVKLGGKGGRNSHHNEGPWWWWRMGGETRLRDSASSTQGPSQEEFLHCEDNGIQMNVVTTVTVEEALDREKDVQEKGTFHDQDKHEYRDRSIPPSICSDTGKPRIT</sequence>
<dbReference type="Proteomes" id="UP001390339">
    <property type="component" value="Unassembled WGS sequence"/>
</dbReference>
<comment type="subcellular location">
    <subcellularLocation>
        <location evidence="1">Membrane</location>
        <topology evidence="1">Multi-pass membrane protein</topology>
    </subcellularLocation>
</comment>
<name>A0ABR2I197_9PEZI</name>
<keyword evidence="2 6" id="KW-0812">Transmembrane</keyword>
<feature type="region of interest" description="Disordered" evidence="5">
    <location>
        <begin position="105"/>
        <end position="131"/>
    </location>
</feature>
<gene>
    <name evidence="7" type="ORF">PGQ11_011843</name>
</gene>
<comment type="caution">
    <text evidence="7">The sequence shown here is derived from an EMBL/GenBank/DDBJ whole genome shotgun (WGS) entry which is preliminary data.</text>
</comment>
<evidence type="ECO:0000256" key="2">
    <source>
        <dbReference type="ARBA" id="ARBA00022692"/>
    </source>
</evidence>
<organism evidence="7 8">
    <name type="scientific">Apiospora arundinis</name>
    <dbReference type="NCBI Taxonomy" id="335852"/>
    <lineage>
        <taxon>Eukaryota</taxon>
        <taxon>Fungi</taxon>
        <taxon>Dikarya</taxon>
        <taxon>Ascomycota</taxon>
        <taxon>Pezizomycotina</taxon>
        <taxon>Sordariomycetes</taxon>
        <taxon>Xylariomycetidae</taxon>
        <taxon>Amphisphaeriales</taxon>
        <taxon>Apiosporaceae</taxon>
        <taxon>Apiospora</taxon>
    </lineage>
</organism>
<feature type="transmembrane region" description="Helical" evidence="6">
    <location>
        <begin position="282"/>
        <end position="301"/>
    </location>
</feature>
<feature type="transmembrane region" description="Helical" evidence="6">
    <location>
        <begin position="197"/>
        <end position="221"/>
    </location>
</feature>
<feature type="transmembrane region" description="Helical" evidence="6">
    <location>
        <begin position="228"/>
        <end position="248"/>
    </location>
</feature>
<feature type="compositionally biased region" description="Low complexity" evidence="5">
    <location>
        <begin position="107"/>
        <end position="124"/>
    </location>
</feature>
<feature type="transmembrane region" description="Helical" evidence="6">
    <location>
        <begin position="31"/>
        <end position="55"/>
    </location>
</feature>
<reference evidence="7 8" key="1">
    <citation type="journal article" date="2024" name="IMA Fungus">
        <title>Apiospora arundinis, a panoply of carbohydrate-active enzymes and secondary metabolites.</title>
        <authorList>
            <person name="Sorensen T."/>
            <person name="Petersen C."/>
            <person name="Muurmann A.T."/>
            <person name="Christiansen J.V."/>
            <person name="Brundto M.L."/>
            <person name="Overgaard C.K."/>
            <person name="Boysen A.T."/>
            <person name="Wollenberg R.D."/>
            <person name="Larsen T.O."/>
            <person name="Sorensen J.L."/>
            <person name="Nielsen K.L."/>
            <person name="Sondergaard T.E."/>
        </authorList>
    </citation>
    <scope>NUCLEOTIDE SEQUENCE [LARGE SCALE GENOMIC DNA]</scope>
    <source>
        <strain evidence="7 8">AAU 773</strain>
    </source>
</reference>
<dbReference type="Gene3D" id="1.20.1070.10">
    <property type="entry name" value="Rhodopsin 7-helix transmembrane proteins"/>
    <property type="match status" value="1"/>
</dbReference>
<feature type="compositionally biased region" description="Basic and acidic residues" evidence="5">
    <location>
        <begin position="502"/>
        <end position="524"/>
    </location>
</feature>
<feature type="transmembrane region" description="Helical" evidence="6">
    <location>
        <begin position="153"/>
        <end position="177"/>
    </location>
</feature>
<evidence type="ECO:0000256" key="4">
    <source>
        <dbReference type="ARBA" id="ARBA00023136"/>
    </source>
</evidence>
<dbReference type="PANTHER" id="PTHR23112">
    <property type="entry name" value="G PROTEIN-COUPLED RECEPTOR 157-RELATED"/>
    <property type="match status" value="1"/>
</dbReference>
<evidence type="ECO:0000256" key="6">
    <source>
        <dbReference type="SAM" id="Phobius"/>
    </source>
</evidence>
<protein>
    <submittedName>
        <fullName evidence="7">Integral membrane protein</fullName>
    </submittedName>
</protein>
<evidence type="ECO:0000256" key="1">
    <source>
        <dbReference type="ARBA" id="ARBA00004141"/>
    </source>
</evidence>
<evidence type="ECO:0000313" key="8">
    <source>
        <dbReference type="Proteomes" id="UP001390339"/>
    </source>
</evidence>
<accession>A0ABR2I197</accession>
<dbReference type="EMBL" id="JAPCWZ010000007">
    <property type="protein sequence ID" value="KAK8855931.1"/>
    <property type="molecule type" value="Genomic_DNA"/>
</dbReference>
<evidence type="ECO:0000313" key="7">
    <source>
        <dbReference type="EMBL" id="KAK8855931.1"/>
    </source>
</evidence>
<keyword evidence="4 6" id="KW-0472">Membrane</keyword>
<dbReference type="PANTHER" id="PTHR23112:SF37">
    <property type="entry name" value="G PROTEIN-COUPLED RECEPTOR GPR1"/>
    <property type="match status" value="1"/>
</dbReference>
<evidence type="ECO:0000256" key="5">
    <source>
        <dbReference type="SAM" id="MobiDB-lite"/>
    </source>
</evidence>
<dbReference type="InterPro" id="IPR000276">
    <property type="entry name" value="GPCR_Rhodpsn"/>
</dbReference>
<keyword evidence="8" id="KW-1185">Reference proteome</keyword>
<feature type="region of interest" description="Disordered" evidence="5">
    <location>
        <begin position="502"/>
        <end position="539"/>
    </location>
</feature>
<dbReference type="SUPFAM" id="SSF81321">
    <property type="entry name" value="Family A G protein-coupled receptor-like"/>
    <property type="match status" value="1"/>
</dbReference>
<feature type="transmembrane region" description="Helical" evidence="6">
    <location>
        <begin position="334"/>
        <end position="354"/>
    </location>
</feature>